<dbReference type="GO" id="GO:0012505">
    <property type="term" value="C:endomembrane system"/>
    <property type="evidence" value="ECO:0007669"/>
    <property type="project" value="UniProtKB-SubCell"/>
</dbReference>
<proteinExistence type="inferred from homology"/>
<dbReference type="PANTHER" id="PTHR43337">
    <property type="entry name" value="XANTHINE/URACIL PERMEASE C887.17-RELATED"/>
    <property type="match status" value="1"/>
</dbReference>
<evidence type="ECO:0000256" key="4">
    <source>
        <dbReference type="ARBA" id="ARBA00022692"/>
    </source>
</evidence>
<dbReference type="InterPro" id="IPR006043">
    <property type="entry name" value="NCS2"/>
</dbReference>
<gene>
    <name evidence="8" type="ORF">LCGC14_1903860</name>
</gene>
<protein>
    <recommendedName>
        <fullName evidence="9">Xanthine/uracil/vitamin C permease</fullName>
    </recommendedName>
</protein>
<evidence type="ECO:0000256" key="7">
    <source>
        <dbReference type="SAM" id="Phobius"/>
    </source>
</evidence>
<feature type="transmembrane region" description="Helical" evidence="7">
    <location>
        <begin position="184"/>
        <end position="203"/>
    </location>
</feature>
<evidence type="ECO:0008006" key="9">
    <source>
        <dbReference type="Google" id="ProtNLM"/>
    </source>
</evidence>
<dbReference type="GO" id="GO:0005886">
    <property type="term" value="C:plasma membrane"/>
    <property type="evidence" value="ECO:0007669"/>
    <property type="project" value="TreeGrafter"/>
</dbReference>
<comment type="caution">
    <text evidence="8">The sequence shown here is derived from an EMBL/GenBank/DDBJ whole genome shotgun (WGS) entry which is preliminary data.</text>
</comment>
<dbReference type="PANTHER" id="PTHR43337:SF1">
    <property type="entry name" value="XANTHINE_URACIL PERMEASE C887.17-RELATED"/>
    <property type="match status" value="1"/>
</dbReference>
<feature type="transmembrane region" description="Helical" evidence="7">
    <location>
        <begin position="90"/>
        <end position="108"/>
    </location>
</feature>
<dbReference type="GO" id="GO:0015207">
    <property type="term" value="F:adenine transmembrane transporter activity"/>
    <property type="evidence" value="ECO:0007669"/>
    <property type="project" value="TreeGrafter"/>
</dbReference>
<evidence type="ECO:0000256" key="6">
    <source>
        <dbReference type="ARBA" id="ARBA00023136"/>
    </source>
</evidence>
<evidence type="ECO:0000256" key="1">
    <source>
        <dbReference type="ARBA" id="ARBA00004127"/>
    </source>
</evidence>
<evidence type="ECO:0000256" key="2">
    <source>
        <dbReference type="ARBA" id="ARBA00005697"/>
    </source>
</evidence>
<feature type="non-terminal residue" evidence="8">
    <location>
        <position position="1"/>
    </location>
</feature>
<comment type="similarity">
    <text evidence="2">Belongs to the nucleobase:cation symporter-2 (NCS2) (TC 2.A.40) family. Azg-like subfamily.</text>
</comment>
<dbReference type="EMBL" id="LAZR01019987">
    <property type="protein sequence ID" value="KKL90519.1"/>
    <property type="molecule type" value="Genomic_DNA"/>
</dbReference>
<dbReference type="Pfam" id="PF00860">
    <property type="entry name" value="Xan_ur_permease"/>
    <property type="match status" value="1"/>
</dbReference>
<evidence type="ECO:0000256" key="3">
    <source>
        <dbReference type="ARBA" id="ARBA00022448"/>
    </source>
</evidence>
<comment type="subcellular location">
    <subcellularLocation>
        <location evidence="1">Endomembrane system</location>
        <topology evidence="1">Multi-pass membrane protein</topology>
    </subcellularLocation>
</comment>
<keyword evidence="6 7" id="KW-0472">Membrane</keyword>
<name>A0A0F9FVQ6_9ZZZZ</name>
<feature type="transmembrane region" description="Helical" evidence="7">
    <location>
        <begin position="114"/>
        <end position="134"/>
    </location>
</feature>
<feature type="transmembrane region" description="Helical" evidence="7">
    <location>
        <begin position="146"/>
        <end position="172"/>
    </location>
</feature>
<dbReference type="InterPro" id="IPR045018">
    <property type="entry name" value="Azg-like"/>
</dbReference>
<keyword evidence="5 7" id="KW-1133">Transmembrane helix</keyword>
<dbReference type="AlphaFoldDB" id="A0A0F9FVQ6"/>
<organism evidence="8">
    <name type="scientific">marine sediment metagenome</name>
    <dbReference type="NCBI Taxonomy" id="412755"/>
    <lineage>
        <taxon>unclassified sequences</taxon>
        <taxon>metagenomes</taxon>
        <taxon>ecological metagenomes</taxon>
    </lineage>
</organism>
<accession>A0A0F9FVQ6</accession>
<keyword evidence="3" id="KW-0813">Transport</keyword>
<keyword evidence="4 7" id="KW-0812">Transmembrane</keyword>
<evidence type="ECO:0000313" key="8">
    <source>
        <dbReference type="EMBL" id="KKL90519.1"/>
    </source>
</evidence>
<sequence length="204" mass="21631">FMQLDFAAAFDISMMSVIFAFLFVDLFDTSGTLVAVTQKAGLADEKGNMPRLGRALSADSSATIAGAMLGTSTTTSYIESVAGVSVGGRTGLTAVVVGICFLLMMFFAPLAQMVPAYATAGAILYVAVLMLQNLKFVDWDDMTDAIPVTVVLLMTPLTFSIAHGIALGFISYTAVKVLCGKKDQVSISVWILTALFVFKFAFLS</sequence>
<reference evidence="8" key="1">
    <citation type="journal article" date="2015" name="Nature">
        <title>Complex archaea that bridge the gap between prokaryotes and eukaryotes.</title>
        <authorList>
            <person name="Spang A."/>
            <person name="Saw J.H."/>
            <person name="Jorgensen S.L."/>
            <person name="Zaremba-Niedzwiedzka K."/>
            <person name="Martijn J."/>
            <person name="Lind A.E."/>
            <person name="van Eijk R."/>
            <person name="Schleper C."/>
            <person name="Guy L."/>
            <person name="Ettema T.J."/>
        </authorList>
    </citation>
    <scope>NUCLEOTIDE SEQUENCE</scope>
</reference>
<evidence type="ECO:0000256" key="5">
    <source>
        <dbReference type="ARBA" id="ARBA00022989"/>
    </source>
</evidence>